<dbReference type="Proteomes" id="UP000887580">
    <property type="component" value="Unplaced"/>
</dbReference>
<proteinExistence type="predicted"/>
<reference evidence="2" key="1">
    <citation type="submission" date="2022-11" db="UniProtKB">
        <authorList>
            <consortium name="WormBaseParasite"/>
        </authorList>
    </citation>
    <scope>IDENTIFICATION</scope>
</reference>
<dbReference type="WBParaSite" id="PS1159_v2.g11955.t1">
    <property type="protein sequence ID" value="PS1159_v2.g11955.t1"/>
    <property type="gene ID" value="PS1159_v2.g11955"/>
</dbReference>
<evidence type="ECO:0000313" key="2">
    <source>
        <dbReference type="WBParaSite" id="PS1159_v2.g11955.t1"/>
    </source>
</evidence>
<accession>A0AC35EYA5</accession>
<sequence>MFGCRILATIGVGLMLISTYVMIERYRSIRDKVFNVEKPMPVIMGFFVSFMTLISLYGYFSKISKIIIFRNFDFVLHYQNQILELTMDFIYIPVLFCTTLFTNALQKWLFESTVEHMELCEEFHKKGHFCSKYMDYVTSYENLTKAQEEHYFSIKEIEPFTYTVTMELFVACIALIFFFKSHIHQLKPLPEIEEEIKPRSWFAWILIILTFFVIFIGPLYIIVAAPIINVTPKCTWLRDSRNIIRFVTHLANVILLLYMKYLFKIPLKFKWASEADIIIMWVAGIINAFKAISKFVINCAFLCVKMSESDGILFGIAQAGNTLESFSFYLLILVVERLLFIVEQPDNENTRKYLSRFTLTFLPLYFCASLISFAAYYNLNALRFFPDGVNSVVGINLIVFIQATYPTSMLFTMTVCLSMASIMEMLYQKNYYRMKNVAIGESS</sequence>
<protein>
    <submittedName>
        <fullName evidence="2">Gustatory receptor</fullName>
    </submittedName>
</protein>
<evidence type="ECO:0000313" key="1">
    <source>
        <dbReference type="Proteomes" id="UP000887580"/>
    </source>
</evidence>
<organism evidence="1 2">
    <name type="scientific">Panagrolaimus sp. PS1159</name>
    <dbReference type="NCBI Taxonomy" id="55785"/>
    <lineage>
        <taxon>Eukaryota</taxon>
        <taxon>Metazoa</taxon>
        <taxon>Ecdysozoa</taxon>
        <taxon>Nematoda</taxon>
        <taxon>Chromadorea</taxon>
        <taxon>Rhabditida</taxon>
        <taxon>Tylenchina</taxon>
        <taxon>Panagrolaimomorpha</taxon>
        <taxon>Panagrolaimoidea</taxon>
        <taxon>Panagrolaimidae</taxon>
        <taxon>Panagrolaimus</taxon>
    </lineage>
</organism>
<name>A0AC35EYA5_9BILA</name>